<gene>
    <name evidence="2" type="ORF">KI387_018730</name>
</gene>
<reference evidence="2 3" key="1">
    <citation type="journal article" date="2021" name="Nat. Plants">
        <title>The Taxus genome provides insights into paclitaxel biosynthesis.</title>
        <authorList>
            <person name="Xiong X."/>
            <person name="Gou J."/>
            <person name="Liao Q."/>
            <person name="Li Y."/>
            <person name="Zhou Q."/>
            <person name="Bi G."/>
            <person name="Li C."/>
            <person name="Du R."/>
            <person name="Wang X."/>
            <person name="Sun T."/>
            <person name="Guo L."/>
            <person name="Liang H."/>
            <person name="Lu P."/>
            <person name="Wu Y."/>
            <person name="Zhang Z."/>
            <person name="Ro D.K."/>
            <person name="Shang Y."/>
            <person name="Huang S."/>
            <person name="Yan J."/>
        </authorList>
    </citation>
    <scope>NUCLEOTIDE SEQUENCE [LARGE SCALE GENOMIC DNA]</scope>
    <source>
        <strain evidence="2">Ta-2019</strain>
    </source>
</reference>
<accession>A0AA38G5F8</accession>
<feature type="non-terminal residue" evidence="2">
    <location>
        <position position="150"/>
    </location>
</feature>
<name>A0AA38G5F8_TAXCH</name>
<evidence type="ECO:0000313" key="2">
    <source>
        <dbReference type="EMBL" id="KAH9316961.1"/>
    </source>
</evidence>
<protein>
    <submittedName>
        <fullName evidence="2">Uncharacterized protein</fullName>
    </submittedName>
</protein>
<dbReference type="EMBL" id="JAHRHJ020000004">
    <property type="protein sequence ID" value="KAH9316961.1"/>
    <property type="molecule type" value="Genomic_DNA"/>
</dbReference>
<dbReference type="Proteomes" id="UP000824469">
    <property type="component" value="Unassembled WGS sequence"/>
</dbReference>
<evidence type="ECO:0000313" key="3">
    <source>
        <dbReference type="Proteomes" id="UP000824469"/>
    </source>
</evidence>
<keyword evidence="3" id="KW-1185">Reference proteome</keyword>
<proteinExistence type="predicted"/>
<evidence type="ECO:0000256" key="1">
    <source>
        <dbReference type="SAM" id="MobiDB-lite"/>
    </source>
</evidence>
<feature type="region of interest" description="Disordered" evidence="1">
    <location>
        <begin position="1"/>
        <end position="35"/>
    </location>
</feature>
<dbReference type="AlphaFoldDB" id="A0AA38G5F8"/>
<feature type="non-terminal residue" evidence="2">
    <location>
        <position position="1"/>
    </location>
</feature>
<comment type="caution">
    <text evidence="2">The sequence shown here is derived from an EMBL/GenBank/DDBJ whole genome shotgun (WGS) entry which is preliminary data.</text>
</comment>
<organism evidence="2 3">
    <name type="scientific">Taxus chinensis</name>
    <name type="common">Chinese yew</name>
    <name type="synonym">Taxus wallichiana var. chinensis</name>
    <dbReference type="NCBI Taxonomy" id="29808"/>
    <lineage>
        <taxon>Eukaryota</taxon>
        <taxon>Viridiplantae</taxon>
        <taxon>Streptophyta</taxon>
        <taxon>Embryophyta</taxon>
        <taxon>Tracheophyta</taxon>
        <taxon>Spermatophyta</taxon>
        <taxon>Pinopsida</taxon>
        <taxon>Pinidae</taxon>
        <taxon>Conifers II</taxon>
        <taxon>Cupressales</taxon>
        <taxon>Taxaceae</taxon>
        <taxon>Taxus</taxon>
    </lineage>
</organism>
<sequence length="150" mass="16756">DPFPSAQCDMTTRSAPLKENACSPEGASSSSIPATKLPDLQNLEETLQRFSLGELPLFSFDAHLKPNEYGRPDKQPEYQPGLGRIVTIGLPNQQTNFIYGGLDTPHYCPDSPPRTKPYSTGFDYLQNPTFAKNYLYRCAWKGFGLGKYEQ</sequence>